<proteinExistence type="predicted"/>
<evidence type="ECO:0000313" key="2">
    <source>
        <dbReference type="EMBL" id="KAJ1724529.1"/>
    </source>
</evidence>
<accession>A0A9W7Y0H1</accession>
<dbReference type="GO" id="GO:0051082">
    <property type="term" value="F:unfolded protein binding"/>
    <property type="evidence" value="ECO:0007669"/>
    <property type="project" value="TreeGrafter"/>
</dbReference>
<dbReference type="OrthoDB" id="408631at2759"/>
<dbReference type="PANTHER" id="PTHR31996:SF2">
    <property type="entry name" value="COILED-COIL DOMAIN-CONTAINING PROTEIN 115"/>
    <property type="match status" value="1"/>
</dbReference>
<dbReference type="GO" id="GO:0070072">
    <property type="term" value="P:vacuolar proton-transporting V-type ATPase complex assembly"/>
    <property type="evidence" value="ECO:0007669"/>
    <property type="project" value="InterPro"/>
</dbReference>
<gene>
    <name evidence="2" type="ORF">LPJ53_001234</name>
</gene>
<dbReference type="Gene3D" id="1.10.287.3240">
    <property type="match status" value="1"/>
</dbReference>
<dbReference type="AlphaFoldDB" id="A0A9W7Y0H1"/>
<comment type="caution">
    <text evidence="2">The sequence shown here is derived from an EMBL/GenBank/DDBJ whole genome shotgun (WGS) entry which is preliminary data.</text>
</comment>
<dbReference type="EMBL" id="JANBOJ010000029">
    <property type="protein sequence ID" value="KAJ1724529.1"/>
    <property type="molecule type" value="Genomic_DNA"/>
</dbReference>
<name>A0A9W7Y0H1_9FUNG</name>
<protein>
    <recommendedName>
        <fullName evidence="1">Vacuolar ATPase assembly protein VMA22</fullName>
    </recommendedName>
</protein>
<evidence type="ECO:0000313" key="3">
    <source>
        <dbReference type="Proteomes" id="UP001149813"/>
    </source>
</evidence>
<keyword evidence="3" id="KW-1185">Reference proteome</keyword>
<sequence>MDADRERRQEIDNMILGLLGMVEEYQRVREASGQLAKQAYFDLTLARRSAGYRWISADLYSGRAQAVATTTIDSETGELSGAVERRPTQRTEKGKTVDDDPVLWFGMLVPPKLKDAQSGFVAMLDQLAHLAQLRQRIARQQQRVQSALDQIESTI</sequence>
<organism evidence="2 3">
    <name type="scientific">Coemansia erecta</name>
    <dbReference type="NCBI Taxonomy" id="147472"/>
    <lineage>
        <taxon>Eukaryota</taxon>
        <taxon>Fungi</taxon>
        <taxon>Fungi incertae sedis</taxon>
        <taxon>Zoopagomycota</taxon>
        <taxon>Kickxellomycotina</taxon>
        <taxon>Kickxellomycetes</taxon>
        <taxon>Kickxellales</taxon>
        <taxon>Kickxellaceae</taxon>
        <taxon>Coemansia</taxon>
    </lineage>
</organism>
<dbReference type="InterPro" id="IPR040357">
    <property type="entry name" value="Vma22/CCDC115"/>
</dbReference>
<dbReference type="PANTHER" id="PTHR31996">
    <property type="entry name" value="COILED-COIL DOMAIN-CONTAINING PROTEIN 115"/>
    <property type="match status" value="1"/>
</dbReference>
<dbReference type="Proteomes" id="UP001149813">
    <property type="component" value="Unassembled WGS sequence"/>
</dbReference>
<reference evidence="2" key="1">
    <citation type="submission" date="2022-07" db="EMBL/GenBank/DDBJ databases">
        <title>Phylogenomic reconstructions and comparative analyses of Kickxellomycotina fungi.</title>
        <authorList>
            <person name="Reynolds N.K."/>
            <person name="Stajich J.E."/>
            <person name="Barry K."/>
            <person name="Grigoriev I.V."/>
            <person name="Crous P."/>
            <person name="Smith M.E."/>
        </authorList>
    </citation>
    <scope>NUCLEOTIDE SEQUENCE</scope>
    <source>
        <strain evidence="2">NBRC 32514</strain>
    </source>
</reference>
<evidence type="ECO:0000256" key="1">
    <source>
        <dbReference type="ARBA" id="ARBA00093634"/>
    </source>
</evidence>